<dbReference type="SUPFAM" id="SSF55811">
    <property type="entry name" value="Nudix"/>
    <property type="match status" value="1"/>
</dbReference>
<evidence type="ECO:0000313" key="3">
    <source>
        <dbReference type="Proteomes" id="UP000681075"/>
    </source>
</evidence>
<feature type="domain" description="NrtR DNA-binding winged helix" evidence="1">
    <location>
        <begin position="237"/>
        <end position="297"/>
    </location>
</feature>
<dbReference type="InterPro" id="IPR015797">
    <property type="entry name" value="NUDIX_hydrolase-like_dom_sf"/>
</dbReference>
<dbReference type="Gene3D" id="1.10.10.10">
    <property type="entry name" value="Winged helix-like DNA-binding domain superfamily/Winged helix DNA-binding domain"/>
    <property type="match status" value="1"/>
</dbReference>
<evidence type="ECO:0000259" key="1">
    <source>
        <dbReference type="Pfam" id="PF21906"/>
    </source>
</evidence>
<organism evidence="2 3">
    <name type="scientific">Roseiterribacter gracilis</name>
    <dbReference type="NCBI Taxonomy" id="2812848"/>
    <lineage>
        <taxon>Bacteria</taxon>
        <taxon>Pseudomonadati</taxon>
        <taxon>Pseudomonadota</taxon>
        <taxon>Alphaproteobacteria</taxon>
        <taxon>Rhodospirillales</taxon>
        <taxon>Roseiterribacteraceae</taxon>
        <taxon>Roseiterribacter</taxon>
    </lineage>
</organism>
<dbReference type="Pfam" id="PF21906">
    <property type="entry name" value="WHD_NrtR"/>
    <property type="match status" value="1"/>
</dbReference>
<dbReference type="PIRSF" id="PIRSF019423">
    <property type="entry name" value="NMN_biosyn"/>
    <property type="match status" value="1"/>
</dbReference>
<dbReference type="Gene3D" id="3.90.79.10">
    <property type="entry name" value="Nucleoside Triphosphate Pyrophosphohydrolase"/>
    <property type="match status" value="1"/>
</dbReference>
<dbReference type="InterPro" id="IPR011213">
    <property type="entry name" value="NMN_biosyn"/>
</dbReference>
<dbReference type="Proteomes" id="UP000681075">
    <property type="component" value="Unassembled WGS sequence"/>
</dbReference>
<name>A0A8S8X8N9_9PROT</name>
<gene>
    <name evidence="2" type="ORF">TMPK1_04480</name>
</gene>
<dbReference type="InterPro" id="IPR054105">
    <property type="entry name" value="WHD_NrtR"/>
</dbReference>
<dbReference type="EMBL" id="BOPV01000001">
    <property type="protein sequence ID" value="GIL38211.1"/>
    <property type="molecule type" value="Genomic_DNA"/>
</dbReference>
<accession>A0A8S8X8N9</accession>
<dbReference type="InterPro" id="IPR036388">
    <property type="entry name" value="WH-like_DNA-bd_sf"/>
</dbReference>
<sequence length="317" mass="35661">MVAKTRTASAKIDVDLNAVIVAVAETEVRPLILTRPVDGPATLPSGPLDPAAHRKMERNLRDWVTEQTGLGLGYVEQLYTFGDGGRDPRLDQDGHRQVSICYLALTRSDAEDGMRWRDWYDFLPWEDWRSGRPAVLDEILPFLSAWRDKAQDAEQLKTRAARIQLLFGVGQAGWDSERTLERYELLWEAGLVEEARWRADKPPRAPTIGEAMALDHRRVLATAISRLRGKLKYRPVVFELVPPTFTLGQLQRTIEALSGVRLHTQNFRRLVEKGGLVEAAGGPAASTRGRPAERFRFRTQVLLERPAPGVGLPEIRS</sequence>
<comment type="caution">
    <text evidence="2">The sequence shown here is derived from an EMBL/GenBank/DDBJ whole genome shotgun (WGS) entry which is preliminary data.</text>
</comment>
<proteinExistence type="predicted"/>
<dbReference type="RefSeq" id="WP_420241178.1">
    <property type="nucleotide sequence ID" value="NZ_BOPV01000001.1"/>
</dbReference>
<dbReference type="SUPFAM" id="SSF46785">
    <property type="entry name" value="Winged helix' DNA-binding domain"/>
    <property type="match status" value="1"/>
</dbReference>
<protein>
    <submittedName>
        <fullName evidence="2">NAD regulator</fullName>
    </submittedName>
</protein>
<dbReference type="InterPro" id="IPR036390">
    <property type="entry name" value="WH_DNA-bd_sf"/>
</dbReference>
<keyword evidence="3" id="KW-1185">Reference proteome</keyword>
<evidence type="ECO:0000313" key="2">
    <source>
        <dbReference type="EMBL" id="GIL38211.1"/>
    </source>
</evidence>
<reference evidence="2" key="1">
    <citation type="submission" date="2021-02" db="EMBL/GenBank/DDBJ databases">
        <title>Genome sequence of Rhodospirillales sp. strain TMPK1 isolated from soil.</title>
        <authorList>
            <person name="Nakai R."/>
            <person name="Kusada H."/>
            <person name="Tamaki H."/>
        </authorList>
    </citation>
    <scope>NUCLEOTIDE SEQUENCE</scope>
    <source>
        <strain evidence="2">TMPK1</strain>
    </source>
</reference>
<dbReference type="AlphaFoldDB" id="A0A8S8X8N9"/>